<organism evidence="5 6">
    <name type="scientific">Candidatus Raskinella chloraquaticus</name>
    <dbReference type="NCBI Taxonomy" id="1951219"/>
    <lineage>
        <taxon>Bacteria</taxon>
        <taxon>Pseudomonadati</taxon>
        <taxon>Pseudomonadota</taxon>
        <taxon>Alphaproteobacteria</taxon>
        <taxon>Hyphomicrobiales</taxon>
        <taxon>Phreatobacteraceae</taxon>
        <taxon>Candidatus Raskinella</taxon>
    </lineage>
</organism>
<name>A0A1W9HYW6_9HYPH</name>
<evidence type="ECO:0000256" key="2">
    <source>
        <dbReference type="ARBA" id="ARBA00023315"/>
    </source>
</evidence>
<dbReference type="PROSITE" id="PS51186">
    <property type="entry name" value="GNAT"/>
    <property type="match status" value="1"/>
</dbReference>
<evidence type="ECO:0000313" key="6">
    <source>
        <dbReference type="Proteomes" id="UP000192872"/>
    </source>
</evidence>
<dbReference type="CDD" id="cd04301">
    <property type="entry name" value="NAT_SF"/>
    <property type="match status" value="1"/>
</dbReference>
<dbReference type="NCBIfam" id="TIGR01575">
    <property type="entry name" value="rimI"/>
    <property type="match status" value="1"/>
</dbReference>
<dbReference type="Proteomes" id="UP000192872">
    <property type="component" value="Unassembled WGS sequence"/>
</dbReference>
<dbReference type="EMBL" id="LWDL01000012">
    <property type="protein sequence ID" value="OQW52666.1"/>
    <property type="molecule type" value="Genomic_DNA"/>
</dbReference>
<dbReference type="Gene3D" id="3.40.630.30">
    <property type="match status" value="1"/>
</dbReference>
<evidence type="ECO:0000313" key="5">
    <source>
        <dbReference type="EMBL" id="OQW52666.1"/>
    </source>
</evidence>
<keyword evidence="1" id="KW-0808">Transferase</keyword>
<feature type="chain" id="PRO_5012348571" description="N-acetyltransferase domain-containing protein" evidence="3">
    <location>
        <begin position="26"/>
        <end position="171"/>
    </location>
</feature>
<sequence length="171" mass="18482">MFMRRWRAAGARILPLAANSSAALARLHATSFARGWTSQEIAELMAGPAVDVIGAKLGSQMLGMAMVRCAADEGEVLTIAVAPDWRGMGLAGRLLGEALGALARRRTRTCFLEVEEHNQAALALYRREGFHEIGRRKGYYGDEGGGDALILACSLTDRWWLAPPPDAVESE</sequence>
<dbReference type="Pfam" id="PF00583">
    <property type="entry name" value="Acetyltransf_1"/>
    <property type="match status" value="1"/>
</dbReference>
<protein>
    <recommendedName>
        <fullName evidence="4">N-acetyltransferase domain-containing protein</fullName>
    </recommendedName>
</protein>
<gene>
    <name evidence="5" type="ORF">A4S15_07540</name>
</gene>
<feature type="domain" description="N-acetyltransferase" evidence="4">
    <location>
        <begin position="11"/>
        <end position="156"/>
    </location>
</feature>
<dbReference type="InterPro" id="IPR016181">
    <property type="entry name" value="Acyl_CoA_acyltransferase"/>
</dbReference>
<dbReference type="InterPro" id="IPR006464">
    <property type="entry name" value="AcTrfase_RimI/Ard1"/>
</dbReference>
<dbReference type="PANTHER" id="PTHR43877">
    <property type="entry name" value="AMINOALKYLPHOSPHONATE N-ACETYLTRANSFERASE-RELATED-RELATED"/>
    <property type="match status" value="1"/>
</dbReference>
<keyword evidence="3" id="KW-0732">Signal</keyword>
<evidence type="ECO:0000259" key="4">
    <source>
        <dbReference type="PROSITE" id="PS51186"/>
    </source>
</evidence>
<dbReference type="AlphaFoldDB" id="A0A1W9HYW6"/>
<dbReference type="GO" id="GO:0008080">
    <property type="term" value="F:N-acetyltransferase activity"/>
    <property type="evidence" value="ECO:0007669"/>
    <property type="project" value="InterPro"/>
</dbReference>
<dbReference type="InterPro" id="IPR000182">
    <property type="entry name" value="GNAT_dom"/>
</dbReference>
<reference evidence="5 6" key="1">
    <citation type="journal article" date="2017" name="Water Res.">
        <title>Comammox in drinking water systems.</title>
        <authorList>
            <person name="Wang Y."/>
            <person name="Ma L."/>
            <person name="Mao Y."/>
            <person name="Jiang X."/>
            <person name="Xia Y."/>
            <person name="Yu K."/>
            <person name="Li B."/>
            <person name="Zhang T."/>
        </authorList>
    </citation>
    <scope>NUCLEOTIDE SEQUENCE [LARGE SCALE GENOMIC DNA]</scope>
    <source>
        <strain evidence="5">SG_bin8</strain>
    </source>
</reference>
<accession>A0A1W9HYW6</accession>
<dbReference type="InterPro" id="IPR050832">
    <property type="entry name" value="Bact_Acetyltransf"/>
</dbReference>
<proteinExistence type="predicted"/>
<evidence type="ECO:0000256" key="3">
    <source>
        <dbReference type="SAM" id="SignalP"/>
    </source>
</evidence>
<dbReference type="SUPFAM" id="SSF55729">
    <property type="entry name" value="Acyl-CoA N-acyltransferases (Nat)"/>
    <property type="match status" value="1"/>
</dbReference>
<feature type="signal peptide" evidence="3">
    <location>
        <begin position="1"/>
        <end position="25"/>
    </location>
</feature>
<evidence type="ECO:0000256" key="1">
    <source>
        <dbReference type="ARBA" id="ARBA00022679"/>
    </source>
</evidence>
<comment type="caution">
    <text evidence="5">The sequence shown here is derived from an EMBL/GenBank/DDBJ whole genome shotgun (WGS) entry which is preliminary data.</text>
</comment>
<dbReference type="STRING" id="1827387.A4S15_07540"/>
<keyword evidence="2" id="KW-0012">Acyltransferase</keyword>